<dbReference type="CDD" id="cd00741">
    <property type="entry name" value="Lipase"/>
    <property type="match status" value="1"/>
</dbReference>
<evidence type="ECO:0000313" key="1">
    <source>
        <dbReference type="EMBL" id="SMX39051.1"/>
    </source>
</evidence>
<dbReference type="SUPFAM" id="SSF53474">
    <property type="entry name" value="alpha/beta-Hydrolases"/>
    <property type="match status" value="1"/>
</dbReference>
<evidence type="ECO:0008006" key="3">
    <source>
        <dbReference type="Google" id="ProtNLM"/>
    </source>
</evidence>
<dbReference type="AlphaFoldDB" id="A0A238K810"/>
<accession>A0A238K810</accession>
<protein>
    <recommendedName>
        <fullName evidence="3">Fungal lipase-like domain-containing protein</fullName>
    </recommendedName>
</protein>
<dbReference type="OrthoDB" id="7857012at2"/>
<dbReference type="EMBL" id="FXYD01000003">
    <property type="protein sequence ID" value="SMX39051.1"/>
    <property type="molecule type" value="Genomic_DNA"/>
</dbReference>
<name>A0A238K810_9RHOB</name>
<dbReference type="InterPro" id="IPR029058">
    <property type="entry name" value="AB_hydrolase_fold"/>
</dbReference>
<organism evidence="1 2">
    <name type="scientific">Octadecabacter ascidiaceicola</name>
    <dbReference type="NCBI Taxonomy" id="1655543"/>
    <lineage>
        <taxon>Bacteria</taxon>
        <taxon>Pseudomonadati</taxon>
        <taxon>Pseudomonadota</taxon>
        <taxon>Alphaproteobacteria</taxon>
        <taxon>Rhodobacterales</taxon>
        <taxon>Roseobacteraceae</taxon>
        <taxon>Octadecabacter</taxon>
    </lineage>
</organism>
<dbReference type="Proteomes" id="UP000203464">
    <property type="component" value="Unassembled WGS sequence"/>
</dbReference>
<sequence length="211" mass="23142">MRNMDLMDAAELVANSYRGKSHLPPVRTTVREGHVEAYLLSNNTLVIPGTNDTEDWTKSNLVIGKQKVSWKLKGKAGGNAIWHRGFAGHAATISNKLGSARPTFIVGHSLGAAAAQILGCIYGVPAIGFASPMPRQGSRKLSSEHLVLNVVRNDDPVGRLPPKGLGYRRVGNTEVMHPVKKEKGLRHAMEHYIDLMKIERRAGKIVKSWPR</sequence>
<reference evidence="2" key="1">
    <citation type="submission" date="2017-05" db="EMBL/GenBank/DDBJ databases">
        <authorList>
            <person name="Rodrigo-Torres L."/>
            <person name="Arahal R. D."/>
            <person name="Lucena T."/>
        </authorList>
    </citation>
    <scope>NUCLEOTIDE SEQUENCE [LARGE SCALE GENOMIC DNA]</scope>
    <source>
        <strain evidence="2">CECT 8868</strain>
    </source>
</reference>
<dbReference type="RefSeq" id="WP_093996245.1">
    <property type="nucleotide sequence ID" value="NZ_FXYD01000003.1"/>
</dbReference>
<gene>
    <name evidence="1" type="ORF">OCA8868_01809</name>
</gene>
<evidence type="ECO:0000313" key="2">
    <source>
        <dbReference type="Proteomes" id="UP000203464"/>
    </source>
</evidence>
<proteinExistence type="predicted"/>
<dbReference type="Gene3D" id="3.40.50.1820">
    <property type="entry name" value="alpha/beta hydrolase"/>
    <property type="match status" value="1"/>
</dbReference>
<keyword evidence="2" id="KW-1185">Reference proteome</keyword>